<gene>
    <name evidence="2" type="ORF">FHG12_12135</name>
</gene>
<dbReference type="KEGG" id="hyj:FHG12_12135"/>
<proteinExistence type="predicted"/>
<protein>
    <submittedName>
        <fullName evidence="2">ACT domain-containing protein</fullName>
    </submittedName>
</protein>
<dbReference type="Proteomes" id="UP000305398">
    <property type="component" value="Chromosome"/>
</dbReference>
<evidence type="ECO:0000313" key="3">
    <source>
        <dbReference type="Proteomes" id="UP000305398"/>
    </source>
</evidence>
<dbReference type="RefSeq" id="WP_139517788.1">
    <property type="nucleotide sequence ID" value="NZ_CP040896.1"/>
</dbReference>
<sequence length="135" mass="14888">MGGEMNLSVLLMSMQPILREEEFVFCTTRNAPSTALQEAICWFREEEGSTLILTRAQADAAQLSYASAFRMITLAVHSSLEAVGFLAAVTGKLAANSISVNTVSAYYHDHLFIPIDRAAEAMEVLWELSRNSLQE</sequence>
<evidence type="ECO:0000313" key="2">
    <source>
        <dbReference type="EMBL" id="QDA62557.1"/>
    </source>
</evidence>
<reference evidence="2 3" key="1">
    <citation type="submission" date="2019-06" db="EMBL/GenBank/DDBJ databases">
        <authorList>
            <person name="Srinivasan S."/>
        </authorList>
    </citation>
    <scope>NUCLEOTIDE SEQUENCE [LARGE SCALE GENOMIC DNA]</scope>
    <source>
        <strain evidence="2 3">17J68-5</strain>
    </source>
</reference>
<dbReference type="InterPro" id="IPR018717">
    <property type="entry name" value="DUF2241"/>
</dbReference>
<dbReference type="EMBL" id="CP040896">
    <property type="protein sequence ID" value="QDA62557.1"/>
    <property type="molecule type" value="Genomic_DNA"/>
</dbReference>
<dbReference type="SUPFAM" id="SSF55021">
    <property type="entry name" value="ACT-like"/>
    <property type="match status" value="2"/>
</dbReference>
<feature type="domain" description="DUF2241" evidence="1">
    <location>
        <begin position="3"/>
        <end position="70"/>
    </location>
</feature>
<dbReference type="AlphaFoldDB" id="A0A5B8A5P3"/>
<dbReference type="PANTHER" id="PTHR39199">
    <property type="entry name" value="BLR5128 PROTEIN"/>
    <property type="match status" value="1"/>
</dbReference>
<dbReference type="Gene3D" id="3.30.2130.10">
    <property type="entry name" value="VC0802-like"/>
    <property type="match status" value="1"/>
</dbReference>
<dbReference type="OrthoDB" id="517867at2"/>
<organism evidence="2 3">
    <name type="scientific">Hymenobacter jejuensis</name>
    <dbReference type="NCBI Taxonomy" id="2502781"/>
    <lineage>
        <taxon>Bacteria</taxon>
        <taxon>Pseudomonadati</taxon>
        <taxon>Bacteroidota</taxon>
        <taxon>Cytophagia</taxon>
        <taxon>Cytophagales</taxon>
        <taxon>Hymenobacteraceae</taxon>
        <taxon>Hymenobacter</taxon>
    </lineage>
</organism>
<dbReference type="Pfam" id="PF10000">
    <property type="entry name" value="ACT_3"/>
    <property type="match status" value="1"/>
</dbReference>
<evidence type="ECO:0000259" key="1">
    <source>
        <dbReference type="Pfam" id="PF10000"/>
    </source>
</evidence>
<dbReference type="InterPro" id="IPR045865">
    <property type="entry name" value="ACT-like_dom_sf"/>
</dbReference>
<keyword evidence="3" id="KW-1185">Reference proteome</keyword>
<name>A0A5B8A5P3_9BACT</name>
<accession>A0A5B8A5P3</accession>
<dbReference type="PANTHER" id="PTHR39199:SF1">
    <property type="entry name" value="BLR5128 PROTEIN"/>
    <property type="match status" value="1"/>
</dbReference>